<dbReference type="EMBL" id="QMFB01000005">
    <property type="protein sequence ID" value="RAV21348.1"/>
    <property type="molecule type" value="Genomic_DNA"/>
</dbReference>
<dbReference type="InterPro" id="IPR006059">
    <property type="entry name" value="SBP"/>
</dbReference>
<dbReference type="PANTHER" id="PTHR30061:SF50">
    <property type="entry name" value="MALTOSE_MALTODEXTRIN-BINDING PERIPLASMIC PROTEIN"/>
    <property type="match status" value="1"/>
</dbReference>
<dbReference type="SUPFAM" id="SSF53850">
    <property type="entry name" value="Periplasmic binding protein-like II"/>
    <property type="match status" value="1"/>
</dbReference>
<dbReference type="GO" id="GO:0055052">
    <property type="term" value="C:ATP-binding cassette (ABC) transporter complex, substrate-binding subunit-containing"/>
    <property type="evidence" value="ECO:0007669"/>
    <property type="project" value="TreeGrafter"/>
</dbReference>
<name>A0A329MPF0_9BACL</name>
<evidence type="ECO:0000256" key="3">
    <source>
        <dbReference type="ARBA" id="ARBA00022729"/>
    </source>
</evidence>
<evidence type="ECO:0000313" key="6">
    <source>
        <dbReference type="Proteomes" id="UP000250369"/>
    </source>
</evidence>
<dbReference type="Proteomes" id="UP000250369">
    <property type="component" value="Unassembled WGS sequence"/>
</dbReference>
<evidence type="ECO:0000256" key="4">
    <source>
        <dbReference type="SAM" id="SignalP"/>
    </source>
</evidence>
<protein>
    <submittedName>
        <fullName evidence="5">ABC transporter substrate-binding protein</fullName>
    </submittedName>
</protein>
<accession>A0A329MPF0</accession>
<dbReference type="GO" id="GO:1901982">
    <property type="term" value="F:maltose binding"/>
    <property type="evidence" value="ECO:0007669"/>
    <property type="project" value="TreeGrafter"/>
</dbReference>
<gene>
    <name evidence="5" type="ORF">DQG23_11890</name>
</gene>
<dbReference type="Gene3D" id="3.40.190.10">
    <property type="entry name" value="Periplasmic binding protein-like II"/>
    <property type="match status" value="2"/>
</dbReference>
<evidence type="ECO:0000313" key="5">
    <source>
        <dbReference type="EMBL" id="RAV21348.1"/>
    </source>
</evidence>
<dbReference type="PANTHER" id="PTHR30061">
    <property type="entry name" value="MALTOSE-BINDING PERIPLASMIC PROTEIN"/>
    <property type="match status" value="1"/>
</dbReference>
<keyword evidence="3 4" id="KW-0732">Signal</keyword>
<dbReference type="GO" id="GO:0015768">
    <property type="term" value="P:maltose transport"/>
    <property type="evidence" value="ECO:0007669"/>
    <property type="project" value="TreeGrafter"/>
</dbReference>
<evidence type="ECO:0000256" key="2">
    <source>
        <dbReference type="ARBA" id="ARBA00022448"/>
    </source>
</evidence>
<dbReference type="GO" id="GO:0042956">
    <property type="term" value="P:maltodextrin transmembrane transport"/>
    <property type="evidence" value="ECO:0007669"/>
    <property type="project" value="TreeGrafter"/>
</dbReference>
<dbReference type="RefSeq" id="WP_113031052.1">
    <property type="nucleotide sequence ID" value="NZ_QMFB01000005.1"/>
</dbReference>
<dbReference type="Pfam" id="PF13416">
    <property type="entry name" value="SBP_bac_8"/>
    <property type="match status" value="1"/>
</dbReference>
<feature type="chain" id="PRO_5039642648" evidence="4">
    <location>
        <begin position="26"/>
        <end position="444"/>
    </location>
</feature>
<comment type="similarity">
    <text evidence="1">Belongs to the bacterial solute-binding protein 1 family.</text>
</comment>
<proteinExistence type="inferred from homology"/>
<evidence type="ECO:0000256" key="1">
    <source>
        <dbReference type="ARBA" id="ARBA00008520"/>
    </source>
</evidence>
<sequence length="444" mass="50090">MVRRFRFAKLACVTLIASVVLSACGASSTPSGSKDSQASSAAPAWTGEITVWDGPRWADGQNNKYFWIEQKKTEFEKLHPGVTIKIVQTPWAEMEDKLNVAIAGKAWPDLVYNVSNRTASIKNIQQGVVEPIDPFYTKEELNDFFPNTLAEYEYEDKHYGVPVSSRVHTMLLNLDIFKARGVEPPKDGKWTYEEFADKMKKLTGDGKHGFSTYIMPSYYEAWPFIMMDGGRPLSEDMTRYTFDSPEAISGLQKLLDLKFKHQSAPPDMGTSNVGDTWKQFAATDKRLMAVQPWNSWAIASAQKDPYKMNFMVAEYPSGATGKSTTIGDVLGWVMFKQKDEGKRKMVAEFMKYLTTTEEIYTTAKYYGVFPSKKSSAEKRPFADNPQMEQAQKISENAVIVPRHPQWAKIDELIQKELQLAVNGTKTAEQALKDAGKQVEPLLKK</sequence>
<dbReference type="OrthoDB" id="9782846at2"/>
<dbReference type="PROSITE" id="PS51257">
    <property type="entry name" value="PROKAR_LIPOPROTEIN"/>
    <property type="match status" value="1"/>
</dbReference>
<organism evidence="5 6">
    <name type="scientific">Paenibacillus contaminans</name>
    <dbReference type="NCBI Taxonomy" id="450362"/>
    <lineage>
        <taxon>Bacteria</taxon>
        <taxon>Bacillati</taxon>
        <taxon>Bacillota</taxon>
        <taxon>Bacilli</taxon>
        <taxon>Bacillales</taxon>
        <taxon>Paenibacillaceae</taxon>
        <taxon>Paenibacillus</taxon>
    </lineage>
</organism>
<comment type="caution">
    <text evidence="5">The sequence shown here is derived from an EMBL/GenBank/DDBJ whole genome shotgun (WGS) entry which is preliminary data.</text>
</comment>
<keyword evidence="6" id="KW-1185">Reference proteome</keyword>
<reference evidence="5 6" key="1">
    <citation type="journal article" date="2009" name="Int. J. Syst. Evol. Microbiol.">
        <title>Paenibacillus contaminans sp. nov., isolated from a contaminated laboratory plate.</title>
        <authorList>
            <person name="Chou J.H."/>
            <person name="Lee J.H."/>
            <person name="Lin M.C."/>
            <person name="Chang P.S."/>
            <person name="Arun A.B."/>
            <person name="Young C.C."/>
            <person name="Chen W.M."/>
        </authorList>
    </citation>
    <scope>NUCLEOTIDE SEQUENCE [LARGE SCALE GENOMIC DNA]</scope>
    <source>
        <strain evidence="5 6">CKOBP-6</strain>
    </source>
</reference>
<feature type="signal peptide" evidence="4">
    <location>
        <begin position="1"/>
        <end position="25"/>
    </location>
</feature>
<dbReference type="AlphaFoldDB" id="A0A329MPF0"/>
<keyword evidence="2" id="KW-0813">Transport</keyword>